<evidence type="ECO:0000256" key="6">
    <source>
        <dbReference type="ARBA" id="ARBA00023014"/>
    </source>
</evidence>
<sequence length="404" mass="44190">MVPQAELPHARFFGSADQRGRVPVSVVWELTRACDLSCCHCGSRAGRRARAELSSVECLDLVDQLAELGARDIGLIGGEVYLRRDWLEIVRRIRQSGMDCSVQTGGRFFTPATLDAAIEAGVMSIGVSLDGVGQTHDLQRGVPGSFEAALALLRRVAGRPIMASVNTQINRHTMKQLPELLDVLIAAKVSNWQLALTVAMGNAAENDDLLLQPYDLLALFPLLASLHDRAAEHGIVLQPSNNIGYFGPYEEKLRLVGDIAAHWTGCSAGDNVLGIEADGNIKGCPGLSRDYVGGNVRDEPLRLIWDRAERLAFTHRATKSDLWGYCAQCYYAEICMAGCTWTAHSLMGRPGNNPMCHYRALEFARRGKRERLVKVADAPGHAFDYGRHALVVEDMPLSGRTVLS</sequence>
<dbReference type="InterPro" id="IPR013785">
    <property type="entry name" value="Aldolase_TIM"/>
</dbReference>
<dbReference type="PANTHER" id="PTHR11228">
    <property type="entry name" value="RADICAL SAM DOMAIN PROTEIN"/>
    <property type="match status" value="1"/>
</dbReference>
<evidence type="ECO:0000313" key="8">
    <source>
        <dbReference type="EMBL" id="MBA1373674.1"/>
    </source>
</evidence>
<keyword evidence="4" id="KW-0479">Metal-binding</keyword>
<protein>
    <submittedName>
        <fullName evidence="8">Radical SAM protein</fullName>
    </submittedName>
</protein>
<keyword evidence="5" id="KW-0408">Iron</keyword>
<dbReference type="EMBL" id="VDES01000001">
    <property type="protein sequence ID" value="MBA1373674.1"/>
    <property type="molecule type" value="Genomic_DNA"/>
</dbReference>
<evidence type="ECO:0000256" key="4">
    <source>
        <dbReference type="ARBA" id="ARBA00022723"/>
    </source>
</evidence>
<dbReference type="GO" id="GO:0051539">
    <property type="term" value="F:4 iron, 4 sulfur cluster binding"/>
    <property type="evidence" value="ECO:0007669"/>
    <property type="project" value="UniProtKB-KW"/>
</dbReference>
<reference evidence="8 9" key="1">
    <citation type="journal article" date="1994" name="Int. J. Syst. Bacteriol.">
        <title>Phylogenetic positions of novel aerobic, bacteriochlorophyll a-containing bacteria and description of Roseococcus thiosulfatophilus gen. nov., sp. nov., Erythromicrobium ramosum gen. nov., sp. nov., and Erythrobacter litoralis sp. nov.</title>
        <authorList>
            <person name="Yurkov V."/>
            <person name="Stackebrandt E."/>
            <person name="Holmes A."/>
            <person name="Fuerst J.A."/>
            <person name="Hugenholtz P."/>
            <person name="Golecki J."/>
            <person name="Gad'on N."/>
            <person name="Gorlenko V.M."/>
            <person name="Kompantseva E.I."/>
            <person name="Drews G."/>
        </authorList>
    </citation>
    <scope>NUCLEOTIDE SEQUENCE [LARGE SCALE GENOMIC DNA]</scope>
    <source>
        <strain evidence="8 9">KR-99</strain>
    </source>
</reference>
<dbReference type="Pfam" id="PF04055">
    <property type="entry name" value="Radical_SAM"/>
    <property type="match status" value="1"/>
</dbReference>
<keyword evidence="9" id="KW-1185">Reference proteome</keyword>
<dbReference type="InterPro" id="IPR058240">
    <property type="entry name" value="rSAM_sf"/>
</dbReference>
<dbReference type="InterPro" id="IPR023885">
    <property type="entry name" value="4Fe4S-binding_SPASM_dom"/>
</dbReference>
<dbReference type="InterPro" id="IPR050377">
    <property type="entry name" value="Radical_SAM_PqqE_MftC-like"/>
</dbReference>
<evidence type="ECO:0000256" key="2">
    <source>
        <dbReference type="ARBA" id="ARBA00022485"/>
    </source>
</evidence>
<dbReference type="PIRSF" id="PIRSF037420">
    <property type="entry name" value="PQQ_syn_pqqE"/>
    <property type="match status" value="1"/>
</dbReference>
<dbReference type="Gene3D" id="3.20.20.70">
    <property type="entry name" value="Aldolase class I"/>
    <property type="match status" value="1"/>
</dbReference>
<evidence type="ECO:0000313" key="9">
    <source>
        <dbReference type="Proteomes" id="UP000589292"/>
    </source>
</evidence>
<proteinExistence type="predicted"/>
<dbReference type="Pfam" id="PF13186">
    <property type="entry name" value="SPASM"/>
    <property type="match status" value="1"/>
</dbReference>
<organism evidence="8 9">
    <name type="scientific">Sphingomonas ursincola</name>
    <dbReference type="NCBI Taxonomy" id="56361"/>
    <lineage>
        <taxon>Bacteria</taxon>
        <taxon>Pseudomonadati</taxon>
        <taxon>Pseudomonadota</taxon>
        <taxon>Alphaproteobacteria</taxon>
        <taxon>Sphingomonadales</taxon>
        <taxon>Sphingomonadaceae</taxon>
        <taxon>Sphingomonas</taxon>
    </lineage>
</organism>
<dbReference type="AlphaFoldDB" id="A0A7V8U848"/>
<comment type="cofactor">
    <cofactor evidence="1">
        <name>[4Fe-4S] cluster</name>
        <dbReference type="ChEBI" id="CHEBI:49883"/>
    </cofactor>
</comment>
<dbReference type="InterPro" id="IPR017200">
    <property type="entry name" value="PqqE-like"/>
</dbReference>
<dbReference type="SFLD" id="SFLDG01386">
    <property type="entry name" value="main_SPASM_domain-containing"/>
    <property type="match status" value="1"/>
</dbReference>
<feature type="domain" description="Radical SAM core" evidence="7">
    <location>
        <begin position="20"/>
        <end position="236"/>
    </location>
</feature>
<comment type="caution">
    <text evidence="8">The sequence shown here is derived from an EMBL/GenBank/DDBJ whole genome shotgun (WGS) entry which is preliminary data.</text>
</comment>
<dbReference type="PANTHER" id="PTHR11228:SF7">
    <property type="entry name" value="PQQA PEPTIDE CYCLASE"/>
    <property type="match status" value="1"/>
</dbReference>
<dbReference type="SFLD" id="SFLDS00029">
    <property type="entry name" value="Radical_SAM"/>
    <property type="match status" value="1"/>
</dbReference>
<dbReference type="GO" id="GO:0003824">
    <property type="term" value="F:catalytic activity"/>
    <property type="evidence" value="ECO:0007669"/>
    <property type="project" value="InterPro"/>
</dbReference>
<evidence type="ECO:0000256" key="1">
    <source>
        <dbReference type="ARBA" id="ARBA00001966"/>
    </source>
</evidence>
<keyword evidence="3" id="KW-0949">S-adenosyl-L-methionine</keyword>
<accession>A0A7V8U848</accession>
<gene>
    <name evidence="8" type="ORF">FG486_04940</name>
</gene>
<dbReference type="Proteomes" id="UP000589292">
    <property type="component" value="Unassembled WGS sequence"/>
</dbReference>
<evidence type="ECO:0000259" key="7">
    <source>
        <dbReference type="PROSITE" id="PS51918"/>
    </source>
</evidence>
<keyword evidence="6" id="KW-0411">Iron-sulfur</keyword>
<name>A0A7V8U848_9SPHN</name>
<dbReference type="InterPro" id="IPR007197">
    <property type="entry name" value="rSAM"/>
</dbReference>
<dbReference type="SFLD" id="SFLDG01067">
    <property type="entry name" value="SPASM/twitch_domain_containing"/>
    <property type="match status" value="1"/>
</dbReference>
<evidence type="ECO:0000256" key="3">
    <source>
        <dbReference type="ARBA" id="ARBA00022691"/>
    </source>
</evidence>
<dbReference type="NCBIfam" id="TIGR04085">
    <property type="entry name" value="rSAM_more_4Fe4S"/>
    <property type="match status" value="1"/>
</dbReference>
<dbReference type="PROSITE" id="PS51918">
    <property type="entry name" value="RADICAL_SAM"/>
    <property type="match status" value="1"/>
</dbReference>
<dbReference type="CDD" id="cd01335">
    <property type="entry name" value="Radical_SAM"/>
    <property type="match status" value="1"/>
</dbReference>
<dbReference type="RefSeq" id="WP_181266657.1">
    <property type="nucleotide sequence ID" value="NZ_BAAAGB010000002.1"/>
</dbReference>
<keyword evidence="2" id="KW-0004">4Fe-4S</keyword>
<evidence type="ECO:0000256" key="5">
    <source>
        <dbReference type="ARBA" id="ARBA00023004"/>
    </source>
</evidence>
<dbReference type="SUPFAM" id="SSF102114">
    <property type="entry name" value="Radical SAM enzymes"/>
    <property type="match status" value="1"/>
</dbReference>
<dbReference type="GO" id="GO:0046872">
    <property type="term" value="F:metal ion binding"/>
    <property type="evidence" value="ECO:0007669"/>
    <property type="project" value="UniProtKB-KW"/>
</dbReference>